<keyword evidence="2" id="KW-1185">Reference proteome</keyword>
<name>A0A915I5C9_ROMCU</name>
<accession>A0A915I5C9</accession>
<sequence length="76" mass="9052">MLAPNKFVSFQSPQPDPPPQLQLRTEMLLEQLIQPYDHNHEEHQSRQCPKEYQFNAHQPSPGHQSQPRDNYNNRFD</sequence>
<feature type="region of interest" description="Disordered" evidence="1">
    <location>
        <begin position="1"/>
        <end position="21"/>
    </location>
</feature>
<evidence type="ECO:0000313" key="2">
    <source>
        <dbReference type="Proteomes" id="UP000887565"/>
    </source>
</evidence>
<organism evidence="2 3">
    <name type="scientific">Romanomermis culicivorax</name>
    <name type="common">Nematode worm</name>
    <dbReference type="NCBI Taxonomy" id="13658"/>
    <lineage>
        <taxon>Eukaryota</taxon>
        <taxon>Metazoa</taxon>
        <taxon>Ecdysozoa</taxon>
        <taxon>Nematoda</taxon>
        <taxon>Enoplea</taxon>
        <taxon>Dorylaimia</taxon>
        <taxon>Mermithida</taxon>
        <taxon>Mermithoidea</taxon>
        <taxon>Mermithidae</taxon>
        <taxon>Romanomermis</taxon>
    </lineage>
</organism>
<feature type="region of interest" description="Disordered" evidence="1">
    <location>
        <begin position="35"/>
        <end position="76"/>
    </location>
</feature>
<dbReference type="Proteomes" id="UP000887565">
    <property type="component" value="Unplaced"/>
</dbReference>
<reference evidence="3" key="1">
    <citation type="submission" date="2022-11" db="UniProtKB">
        <authorList>
            <consortium name="WormBaseParasite"/>
        </authorList>
    </citation>
    <scope>IDENTIFICATION</scope>
</reference>
<evidence type="ECO:0000313" key="3">
    <source>
        <dbReference type="WBParaSite" id="nRc.2.0.1.t09050-RA"/>
    </source>
</evidence>
<feature type="compositionally biased region" description="Polar residues" evidence="1">
    <location>
        <begin position="55"/>
        <end position="76"/>
    </location>
</feature>
<protein>
    <submittedName>
        <fullName evidence="3">Uncharacterized protein</fullName>
    </submittedName>
</protein>
<dbReference type="AlphaFoldDB" id="A0A915I5C9"/>
<evidence type="ECO:0000256" key="1">
    <source>
        <dbReference type="SAM" id="MobiDB-lite"/>
    </source>
</evidence>
<dbReference type="WBParaSite" id="nRc.2.0.1.t09050-RA">
    <property type="protein sequence ID" value="nRc.2.0.1.t09050-RA"/>
    <property type="gene ID" value="nRc.2.0.1.g09050"/>
</dbReference>
<feature type="compositionally biased region" description="Basic and acidic residues" evidence="1">
    <location>
        <begin position="37"/>
        <end position="49"/>
    </location>
</feature>
<proteinExistence type="predicted"/>